<reference evidence="2 3" key="1">
    <citation type="submission" date="2023-03" db="EMBL/GenBank/DDBJ databases">
        <title>Roseibium porphyridii sp. nov. and Roseibium rhodosorbium sp. nov. isolated from marine algae, Porphyridium cruentum and Rhodosorus marinus, respectively.</title>
        <authorList>
            <person name="Lee M.W."/>
            <person name="Choi B.J."/>
            <person name="Lee J.K."/>
            <person name="Choi D.G."/>
            <person name="Baek J.H."/>
            <person name="Bayburt H."/>
            <person name="Kim J.M."/>
            <person name="Han D.M."/>
            <person name="Kim K.H."/>
            <person name="Jeon C.O."/>
        </authorList>
    </citation>
    <scope>NUCLEOTIDE SEQUENCE [LARGE SCALE GENOMIC DNA]</scope>
    <source>
        <strain evidence="2 3">KMA01</strain>
    </source>
</reference>
<dbReference type="Gene3D" id="3.90.1200.10">
    <property type="match status" value="1"/>
</dbReference>
<dbReference type="SUPFAM" id="SSF56112">
    <property type="entry name" value="Protein kinase-like (PK-like)"/>
    <property type="match status" value="1"/>
</dbReference>
<dbReference type="InterPro" id="IPR011009">
    <property type="entry name" value="Kinase-like_dom_sf"/>
</dbReference>
<gene>
    <name evidence="2" type="ORF">K1718_05610</name>
</gene>
<sequence>MKEQLSDSSLLGFLETQLPEADWDNARLRPLPVAYTCRFWRLDVPGRSYVIKEFFPEAEDNPLFPTLPRQEADALAVLSRHQLSPELEAFAVSPAGTPVLVYGYPSPEHNEIDVSEAAALIGRFAALKEPGQGHQTVPAGYHEVLSRGDAMLAAIPQSRKAANLKRLRPQDNAVEQKPVERSLVHRSFCLGTILATGEGARLIDWQFAGLGDPVEDIVGFVSPGLATLYGLHPLVAHAEDMFLQAYPVQQTVQRFLEERVGYHWCFAAYCLFRHETLMTSNAPAARAYGRALEEEVDLMLRLRAR</sequence>
<feature type="domain" description="Aminoglycoside phosphotransferase" evidence="1">
    <location>
        <begin position="39"/>
        <end position="221"/>
    </location>
</feature>
<accession>A0ABY8F5Q0</accession>
<protein>
    <submittedName>
        <fullName evidence="2">Phosphotransferase</fullName>
    </submittedName>
</protein>
<evidence type="ECO:0000313" key="3">
    <source>
        <dbReference type="Proteomes" id="UP001209803"/>
    </source>
</evidence>
<organism evidence="2 3">
    <name type="scientific">Roseibium porphyridii</name>
    <dbReference type="NCBI Taxonomy" id="2866279"/>
    <lineage>
        <taxon>Bacteria</taxon>
        <taxon>Pseudomonadati</taxon>
        <taxon>Pseudomonadota</taxon>
        <taxon>Alphaproteobacteria</taxon>
        <taxon>Hyphomicrobiales</taxon>
        <taxon>Stappiaceae</taxon>
        <taxon>Roseibium</taxon>
    </lineage>
</organism>
<keyword evidence="3" id="KW-1185">Reference proteome</keyword>
<evidence type="ECO:0000313" key="2">
    <source>
        <dbReference type="EMBL" id="WFE90822.1"/>
    </source>
</evidence>
<dbReference type="Pfam" id="PF01636">
    <property type="entry name" value="APH"/>
    <property type="match status" value="1"/>
</dbReference>
<proteinExistence type="predicted"/>
<evidence type="ECO:0000259" key="1">
    <source>
        <dbReference type="Pfam" id="PF01636"/>
    </source>
</evidence>
<dbReference type="EMBL" id="CP120863">
    <property type="protein sequence ID" value="WFE90822.1"/>
    <property type="molecule type" value="Genomic_DNA"/>
</dbReference>
<dbReference type="Proteomes" id="UP001209803">
    <property type="component" value="Chromosome"/>
</dbReference>
<dbReference type="RefSeq" id="WP_152499995.1">
    <property type="nucleotide sequence ID" value="NZ_CP120863.1"/>
</dbReference>
<dbReference type="InterPro" id="IPR002575">
    <property type="entry name" value="Aminoglycoside_PTrfase"/>
</dbReference>
<name>A0ABY8F5Q0_9HYPH</name>